<proteinExistence type="predicted"/>
<dbReference type="EMBL" id="AP028654">
    <property type="protein sequence ID" value="BEP27733.1"/>
    <property type="molecule type" value="Genomic_DNA"/>
</dbReference>
<feature type="domain" description="Thioredoxin-like fold" evidence="1">
    <location>
        <begin position="4"/>
        <end position="59"/>
    </location>
</feature>
<dbReference type="Pfam" id="PF13192">
    <property type="entry name" value="Thioredoxin_3"/>
    <property type="match status" value="1"/>
</dbReference>
<dbReference type="AlphaFoldDB" id="A0AAU9E3C6"/>
<name>A0AAU9E3C6_9FIRM</name>
<dbReference type="SUPFAM" id="SSF52833">
    <property type="entry name" value="Thioredoxin-like"/>
    <property type="match status" value="1"/>
</dbReference>
<sequence length="64" mass="7352">MMPVVDAALKRLNLPNNIEVIYDENLMKKIGLKYTPALEINGEIVYEGKYPGVKTMIDMFKTYI</sequence>
<protein>
    <recommendedName>
        <fullName evidence="1">Thioredoxin-like fold domain-containing protein</fullName>
    </recommendedName>
</protein>
<organism evidence="2 3">
    <name type="scientific">Helicovermis profundi</name>
    <dbReference type="NCBI Taxonomy" id="3065157"/>
    <lineage>
        <taxon>Bacteria</taxon>
        <taxon>Bacillati</taxon>
        <taxon>Bacillota</taxon>
        <taxon>Clostridia</taxon>
        <taxon>Helicovermis</taxon>
    </lineage>
</organism>
<evidence type="ECO:0000313" key="3">
    <source>
        <dbReference type="Proteomes" id="UP001321786"/>
    </source>
</evidence>
<reference evidence="2 3" key="1">
    <citation type="submission" date="2023-08" db="EMBL/GenBank/DDBJ databases">
        <title>Helicovermis profunda gen. nov., sp. nov., a novel mesophilic, fermentative bacterium within the Bacillota from a deep-sea hydrothermal vent chimney.</title>
        <authorList>
            <person name="Miyazaki U."/>
            <person name="Mizutani D."/>
            <person name="Hashimoto Y."/>
            <person name="Tame A."/>
            <person name="Sawayama S."/>
            <person name="Miyazaki J."/>
            <person name="Takai K."/>
            <person name="Nakagawa S."/>
        </authorList>
    </citation>
    <scope>NUCLEOTIDE SEQUENCE [LARGE SCALE GENOMIC DNA]</scope>
    <source>
        <strain evidence="2 3">S502</strain>
    </source>
</reference>
<dbReference type="Gene3D" id="3.40.30.10">
    <property type="entry name" value="Glutaredoxin"/>
    <property type="match status" value="1"/>
</dbReference>
<evidence type="ECO:0000259" key="1">
    <source>
        <dbReference type="Pfam" id="PF13192"/>
    </source>
</evidence>
<accession>A0AAU9E3C6</accession>
<dbReference type="InterPro" id="IPR012336">
    <property type="entry name" value="Thioredoxin-like_fold"/>
</dbReference>
<evidence type="ECO:0000313" key="2">
    <source>
        <dbReference type="EMBL" id="BEP27733.1"/>
    </source>
</evidence>
<dbReference type="InterPro" id="IPR036249">
    <property type="entry name" value="Thioredoxin-like_sf"/>
</dbReference>
<dbReference type="Proteomes" id="UP001321786">
    <property type="component" value="Chromosome"/>
</dbReference>
<keyword evidence="3" id="KW-1185">Reference proteome</keyword>
<gene>
    <name evidence="2" type="ORF">HLPR_00640</name>
</gene>
<dbReference type="RefSeq" id="WP_338536103.1">
    <property type="nucleotide sequence ID" value="NZ_AP028654.1"/>
</dbReference>
<dbReference type="KEGG" id="hprf:HLPR_00640"/>